<keyword evidence="2" id="KW-0472">Membrane</keyword>
<reference evidence="3 4" key="1">
    <citation type="submission" date="2018-08" db="EMBL/GenBank/DDBJ databases">
        <title>Muricauda nanhaiensis sp. nov., isolated from seawater of the South China Sea.</title>
        <authorList>
            <person name="Dang Y."/>
        </authorList>
    </citation>
    <scope>NUCLEOTIDE SEQUENCE [LARGE SCALE GENOMIC DNA]</scope>
    <source>
        <strain evidence="3 4">SM1704</strain>
    </source>
</reference>
<accession>A0A371JQN6</accession>
<evidence type="ECO:0000313" key="3">
    <source>
        <dbReference type="EMBL" id="RDY59824.1"/>
    </source>
</evidence>
<keyword evidence="2" id="KW-1133">Transmembrane helix</keyword>
<gene>
    <name evidence="3" type="ORF">DX873_10750</name>
</gene>
<evidence type="ECO:0000313" key="4">
    <source>
        <dbReference type="Proteomes" id="UP000261828"/>
    </source>
</evidence>
<keyword evidence="4" id="KW-1185">Reference proteome</keyword>
<proteinExistence type="predicted"/>
<protein>
    <submittedName>
        <fullName evidence="3">Uncharacterized protein</fullName>
    </submittedName>
</protein>
<evidence type="ECO:0000256" key="2">
    <source>
        <dbReference type="SAM" id="Phobius"/>
    </source>
</evidence>
<dbReference type="Proteomes" id="UP000261828">
    <property type="component" value="Unassembled WGS sequence"/>
</dbReference>
<sequence length="348" mass="39865">MSNQPTNQNTSDEIDLGQLFQVIGKGFQIFFNFIGRIFKGLFHLLILLLLFVQKNFLLLAGAVLVGGVAGYFLDKSLPEKYISKMVVEPNFNSVQQLYNNVDFYNDLAKAEDSTALATALDITEREAASIKEIFMDSYSDENQKIKLFDNFIKELDTTTIKTIDFENYLKNFNSLDARFHQVSVISTDNSVAKKMQSAIINSISVNDYFKLQKKINEENMALQDTIYRQQLAEIDSLQNLYRRVLVKEADKPMQGTNINLAENGESQNKELALVQERDAIKEKLVELNEERANKSAILNVISDFPTRGVEQKGFWKSYKFVLPLVLLGVVFWALLMLQINRFLKNYNK</sequence>
<evidence type="ECO:0000256" key="1">
    <source>
        <dbReference type="SAM" id="Coils"/>
    </source>
</evidence>
<name>A0A371JQN6_9FLAO</name>
<feature type="transmembrane region" description="Helical" evidence="2">
    <location>
        <begin position="29"/>
        <end position="50"/>
    </location>
</feature>
<feature type="transmembrane region" description="Helical" evidence="2">
    <location>
        <begin position="320"/>
        <end position="339"/>
    </location>
</feature>
<dbReference type="EMBL" id="QTJX01000002">
    <property type="protein sequence ID" value="RDY59824.1"/>
    <property type="molecule type" value="Genomic_DNA"/>
</dbReference>
<keyword evidence="1" id="KW-0175">Coiled coil</keyword>
<dbReference type="AlphaFoldDB" id="A0A371JQN6"/>
<keyword evidence="2" id="KW-0812">Transmembrane</keyword>
<comment type="caution">
    <text evidence="3">The sequence shown here is derived from an EMBL/GenBank/DDBJ whole genome shotgun (WGS) entry which is preliminary data.</text>
</comment>
<dbReference type="RefSeq" id="WP_116184437.1">
    <property type="nucleotide sequence ID" value="NZ_QTJX01000002.1"/>
</dbReference>
<dbReference type="OrthoDB" id="1452530at2"/>
<organism evidence="3 4">
    <name type="scientific">Flagellimonas nanhaiensis</name>
    <dbReference type="NCBI Taxonomy" id="2292706"/>
    <lineage>
        <taxon>Bacteria</taxon>
        <taxon>Pseudomonadati</taxon>
        <taxon>Bacteroidota</taxon>
        <taxon>Flavobacteriia</taxon>
        <taxon>Flavobacteriales</taxon>
        <taxon>Flavobacteriaceae</taxon>
        <taxon>Flagellimonas</taxon>
    </lineage>
</organism>
<feature type="transmembrane region" description="Helical" evidence="2">
    <location>
        <begin position="56"/>
        <end position="73"/>
    </location>
</feature>
<feature type="coiled-coil region" evidence="1">
    <location>
        <begin position="270"/>
        <end position="297"/>
    </location>
</feature>